<name>A0A4R7RQA5_9BACT</name>
<gene>
    <name evidence="2" type="ORF">EI77_03471</name>
</gene>
<keyword evidence="1" id="KW-1133">Transmembrane helix</keyword>
<dbReference type="EMBL" id="SOCA01000007">
    <property type="protein sequence ID" value="TDU67269.1"/>
    <property type="molecule type" value="Genomic_DNA"/>
</dbReference>
<dbReference type="Proteomes" id="UP000295662">
    <property type="component" value="Unassembled WGS sequence"/>
</dbReference>
<evidence type="ECO:0000313" key="2">
    <source>
        <dbReference type="EMBL" id="TDU67269.1"/>
    </source>
</evidence>
<proteinExistence type="predicted"/>
<keyword evidence="1" id="KW-0812">Transmembrane</keyword>
<dbReference type="InterPro" id="IPR025489">
    <property type="entry name" value="DUF4381"/>
</dbReference>
<dbReference type="OrthoDB" id="200255at2"/>
<dbReference type="AlphaFoldDB" id="A0A4R7RQA5"/>
<accession>A0A4R7RQA5</accession>
<keyword evidence="3" id="KW-1185">Reference proteome</keyword>
<evidence type="ECO:0000256" key="1">
    <source>
        <dbReference type="SAM" id="Phobius"/>
    </source>
</evidence>
<evidence type="ECO:0000313" key="3">
    <source>
        <dbReference type="Proteomes" id="UP000295662"/>
    </source>
</evidence>
<protein>
    <submittedName>
        <fullName evidence="2">Uncharacterized protein DUF4381</fullName>
    </submittedName>
</protein>
<sequence>MMNFWLAQAPAAPPLQPLPHPELPEVFLPPAPLPVWIFIVGALFLVALLALVLWLLLRPKPPMAVEPKRPWQQAMNALKELATRARGLPPGAVSAEVSEILRGYFLERYKIPAPFRTTHEIFQGGGIPATSQRLHRYAPLAELWDQLSFAPVPASADESMELVAKAMTHLEEDRP</sequence>
<keyword evidence="1" id="KW-0472">Membrane</keyword>
<feature type="transmembrane region" description="Helical" evidence="1">
    <location>
        <begin position="33"/>
        <end position="57"/>
    </location>
</feature>
<comment type="caution">
    <text evidence="2">The sequence shown here is derived from an EMBL/GenBank/DDBJ whole genome shotgun (WGS) entry which is preliminary data.</text>
</comment>
<organism evidence="2 3">
    <name type="scientific">Prosthecobacter fusiformis</name>
    <dbReference type="NCBI Taxonomy" id="48464"/>
    <lineage>
        <taxon>Bacteria</taxon>
        <taxon>Pseudomonadati</taxon>
        <taxon>Verrucomicrobiota</taxon>
        <taxon>Verrucomicrobiia</taxon>
        <taxon>Verrucomicrobiales</taxon>
        <taxon>Verrucomicrobiaceae</taxon>
        <taxon>Prosthecobacter</taxon>
    </lineage>
</organism>
<dbReference type="Pfam" id="PF14316">
    <property type="entry name" value="DUF4381"/>
    <property type="match status" value="1"/>
</dbReference>
<dbReference type="RefSeq" id="WP_133796487.1">
    <property type="nucleotide sequence ID" value="NZ_SOCA01000007.1"/>
</dbReference>
<reference evidence="2 3" key="1">
    <citation type="submission" date="2019-03" db="EMBL/GenBank/DDBJ databases">
        <title>Genomic Encyclopedia of Archaeal and Bacterial Type Strains, Phase II (KMG-II): from individual species to whole genera.</title>
        <authorList>
            <person name="Goeker M."/>
        </authorList>
    </citation>
    <scope>NUCLEOTIDE SEQUENCE [LARGE SCALE GENOMIC DNA]</scope>
    <source>
        <strain evidence="2 3">ATCC 25309</strain>
    </source>
</reference>